<evidence type="ECO:0000256" key="2">
    <source>
        <dbReference type="ARBA" id="ARBA00023125"/>
    </source>
</evidence>
<comment type="caution">
    <text evidence="7">The sequence shown here is derived from an EMBL/GenBank/DDBJ whole genome shotgun (WGS) entry which is preliminary data.</text>
</comment>
<dbReference type="InterPro" id="IPR050090">
    <property type="entry name" value="Tyrosine_recombinase_XerCD"/>
</dbReference>
<dbReference type="GO" id="GO:0015074">
    <property type="term" value="P:DNA integration"/>
    <property type="evidence" value="ECO:0007669"/>
    <property type="project" value="UniProtKB-KW"/>
</dbReference>
<evidence type="ECO:0000256" key="4">
    <source>
        <dbReference type="PROSITE-ProRule" id="PRU01248"/>
    </source>
</evidence>
<dbReference type="InterPro" id="IPR044068">
    <property type="entry name" value="CB"/>
</dbReference>
<feature type="domain" description="Tyr recombinase" evidence="5">
    <location>
        <begin position="219"/>
        <end position="403"/>
    </location>
</feature>
<keyword evidence="1" id="KW-0229">DNA integration</keyword>
<evidence type="ECO:0000313" key="7">
    <source>
        <dbReference type="EMBL" id="KAB2683283.1"/>
    </source>
</evidence>
<dbReference type="Proteomes" id="UP000481643">
    <property type="component" value="Unassembled WGS sequence"/>
</dbReference>
<dbReference type="Gene3D" id="1.10.443.10">
    <property type="entry name" value="Intergrase catalytic core"/>
    <property type="match status" value="1"/>
</dbReference>
<dbReference type="PROSITE" id="PS51898">
    <property type="entry name" value="TYR_RECOMBINASE"/>
    <property type="match status" value="1"/>
</dbReference>
<dbReference type="PANTHER" id="PTHR30349">
    <property type="entry name" value="PHAGE INTEGRASE-RELATED"/>
    <property type="match status" value="1"/>
</dbReference>
<dbReference type="RefSeq" id="WP_151652262.1">
    <property type="nucleotide sequence ID" value="NZ_WBVX01000016.1"/>
</dbReference>
<keyword evidence="3" id="KW-0233">DNA recombination</keyword>
<gene>
    <name evidence="7" type="ORF">F9L08_15615</name>
</gene>
<dbReference type="InterPro" id="IPR002104">
    <property type="entry name" value="Integrase_catalytic"/>
</dbReference>
<dbReference type="GO" id="GO:0006310">
    <property type="term" value="P:DNA recombination"/>
    <property type="evidence" value="ECO:0007669"/>
    <property type="project" value="UniProtKB-KW"/>
</dbReference>
<evidence type="ECO:0000256" key="1">
    <source>
        <dbReference type="ARBA" id="ARBA00022908"/>
    </source>
</evidence>
<sequence>MTTTQLKPVTLRWPIEDWSHRACVASLIEVMKTEGYAARSICSTLRVISAFLVWKNGGGESDPQRLDYHDIDKFVDESAAAGTLRNGERRALRRLQNDLLNAGVLSRPPVPDDPIGDTLASYAGSLRRRGYAMRSIASHIWFGRQFLESTWEKHAGISQITHNDVRKYLADRFDGYSSATANIMCSRLRGLLRFLQTVGLIQEDLASAIPSVRDLRLRTLPTFMTPDQLEHVLLTCDRSTVAGRRDYAILLLLARLGLRAGEAALLTLDDIDWRAGLLRVKGKGGRIASMPLPQDVGEAISDYILRGRPSSGSRTIFHRVETPNTPFRSASTVSLIAGRALKRAGISGLRSRYAHVFRHTFATIAIRSGASLTEVSQVLRHKEPDTTRIYAKVDMEGLRSLSRPWMGTLL</sequence>
<proteinExistence type="predicted"/>
<evidence type="ECO:0000313" key="8">
    <source>
        <dbReference type="Proteomes" id="UP000481643"/>
    </source>
</evidence>
<dbReference type="InterPro" id="IPR011010">
    <property type="entry name" value="DNA_brk_join_enz"/>
</dbReference>
<dbReference type="InterPro" id="IPR010998">
    <property type="entry name" value="Integrase_recombinase_N"/>
</dbReference>
<dbReference type="EMBL" id="WBVX01000016">
    <property type="protein sequence ID" value="KAB2683283.1"/>
    <property type="molecule type" value="Genomic_DNA"/>
</dbReference>
<name>A0A6L3YKF1_9HYPH</name>
<evidence type="ECO:0000259" key="5">
    <source>
        <dbReference type="PROSITE" id="PS51898"/>
    </source>
</evidence>
<dbReference type="GO" id="GO:0003677">
    <property type="term" value="F:DNA binding"/>
    <property type="evidence" value="ECO:0007669"/>
    <property type="project" value="UniProtKB-UniRule"/>
</dbReference>
<dbReference type="Gene3D" id="1.10.150.130">
    <property type="match status" value="1"/>
</dbReference>
<dbReference type="PANTHER" id="PTHR30349:SF90">
    <property type="entry name" value="TYROSINE RECOMBINASE XERD"/>
    <property type="match status" value="1"/>
</dbReference>
<reference evidence="7 8" key="1">
    <citation type="submission" date="2019-09" db="EMBL/GenBank/DDBJ databases">
        <title>Taxonomic organization of the family Brucellaceae based on a phylogenomic approach.</title>
        <authorList>
            <person name="Leclercq S."/>
            <person name="Cloeckaert A."/>
            <person name="Zygmunt M.S."/>
        </authorList>
    </citation>
    <scope>NUCLEOTIDE SEQUENCE [LARGE SCALE GENOMIC DNA]</scope>
    <source>
        <strain evidence="7 8">WS1830</strain>
    </source>
</reference>
<dbReference type="Pfam" id="PF00589">
    <property type="entry name" value="Phage_integrase"/>
    <property type="match status" value="1"/>
</dbReference>
<evidence type="ECO:0000256" key="3">
    <source>
        <dbReference type="ARBA" id="ARBA00023172"/>
    </source>
</evidence>
<organism evidence="7 8">
    <name type="scientific">Brucella tritici</name>
    <dbReference type="NCBI Taxonomy" id="94626"/>
    <lineage>
        <taxon>Bacteria</taxon>
        <taxon>Pseudomonadati</taxon>
        <taxon>Pseudomonadota</taxon>
        <taxon>Alphaproteobacteria</taxon>
        <taxon>Hyphomicrobiales</taxon>
        <taxon>Brucellaceae</taxon>
        <taxon>Brucella/Ochrobactrum group</taxon>
        <taxon>Brucella</taxon>
    </lineage>
</organism>
<protein>
    <submittedName>
        <fullName evidence="7">Tyrosine-type recombinase/integrase</fullName>
    </submittedName>
</protein>
<keyword evidence="2 4" id="KW-0238">DNA-binding</keyword>
<dbReference type="SUPFAM" id="SSF56349">
    <property type="entry name" value="DNA breaking-rejoining enzymes"/>
    <property type="match status" value="1"/>
</dbReference>
<dbReference type="AlphaFoldDB" id="A0A6L3YKF1"/>
<evidence type="ECO:0000259" key="6">
    <source>
        <dbReference type="PROSITE" id="PS51900"/>
    </source>
</evidence>
<feature type="domain" description="Core-binding (CB)" evidence="6">
    <location>
        <begin position="113"/>
        <end position="196"/>
    </location>
</feature>
<dbReference type="InterPro" id="IPR013762">
    <property type="entry name" value="Integrase-like_cat_sf"/>
</dbReference>
<accession>A0A6L3YKF1</accession>
<dbReference type="PROSITE" id="PS51900">
    <property type="entry name" value="CB"/>
    <property type="match status" value="1"/>
</dbReference>